<evidence type="ECO:0000313" key="4">
    <source>
        <dbReference type="Proteomes" id="UP000308488"/>
    </source>
</evidence>
<protein>
    <submittedName>
        <fullName evidence="3">CIA30 family protein</fullName>
    </submittedName>
</protein>
<name>A0A4U6R0I4_9GAMM</name>
<dbReference type="GO" id="GO:0051082">
    <property type="term" value="F:unfolded protein binding"/>
    <property type="evidence" value="ECO:0007669"/>
    <property type="project" value="TreeGrafter"/>
</dbReference>
<gene>
    <name evidence="3" type="ORF">FDP08_01770</name>
</gene>
<organism evidence="3 4">
    <name type="scientific">Marinobacter panjinensis</name>
    <dbReference type="NCBI Taxonomy" id="2576384"/>
    <lineage>
        <taxon>Bacteria</taxon>
        <taxon>Pseudomonadati</taxon>
        <taxon>Pseudomonadota</taxon>
        <taxon>Gammaproteobacteria</taxon>
        <taxon>Pseudomonadales</taxon>
        <taxon>Marinobacteraceae</taxon>
        <taxon>Marinobacter</taxon>
    </lineage>
</organism>
<dbReference type="PANTHER" id="PTHR13194">
    <property type="entry name" value="COMPLEX I INTERMEDIATE-ASSOCIATED PROTEIN 30"/>
    <property type="match status" value="1"/>
</dbReference>
<accession>A0A4U6R0I4</accession>
<dbReference type="EMBL" id="SZYH01000001">
    <property type="protein sequence ID" value="TKV66903.1"/>
    <property type="molecule type" value="Genomic_DNA"/>
</dbReference>
<sequence length="178" mass="19620">MQSRDISGNAKQTPTLVSFSPNPSQFIWQPLGDRVMGGQSDGTVVRSEDGVGIFHGIVRLDNGGGFASVKADLPEPFDASQYTGIELLALGDGKTYKIGLRNSTDRRSIVYQQSFTPETGKWTRIRLPFSDFVPTWRGRTVPEAEPLKTSQLASVSLFVSGRQAGEFELSMQDWTPYQ</sequence>
<comment type="similarity">
    <text evidence="1">Belongs to the CIA30 family.</text>
</comment>
<dbReference type="SUPFAM" id="SSF49785">
    <property type="entry name" value="Galactose-binding domain-like"/>
    <property type="match status" value="1"/>
</dbReference>
<evidence type="ECO:0000256" key="1">
    <source>
        <dbReference type="ARBA" id="ARBA00007884"/>
    </source>
</evidence>
<evidence type="ECO:0000313" key="3">
    <source>
        <dbReference type="EMBL" id="TKV66903.1"/>
    </source>
</evidence>
<keyword evidence="4" id="KW-1185">Reference proteome</keyword>
<evidence type="ECO:0000259" key="2">
    <source>
        <dbReference type="Pfam" id="PF08547"/>
    </source>
</evidence>
<reference evidence="3 4" key="1">
    <citation type="submission" date="2019-05" db="EMBL/GenBank/DDBJ databases">
        <title>Marinobacter panjinensis sp. nov., a moderately halophilic bacterium isolated from sea tidal flat environment.</title>
        <authorList>
            <person name="Yang W."/>
            <person name="An M."/>
            <person name="He W."/>
            <person name="Luo X."/>
            <person name="Zhu L."/>
            <person name="Chen G."/>
            <person name="Zhang Y."/>
            <person name="Wang Y."/>
        </authorList>
    </citation>
    <scope>NUCLEOTIDE SEQUENCE [LARGE SCALE GENOMIC DNA]</scope>
    <source>
        <strain evidence="3 4">PJ-16</strain>
    </source>
</reference>
<dbReference type="AlphaFoldDB" id="A0A4U6R0I4"/>
<dbReference type="InterPro" id="IPR039131">
    <property type="entry name" value="NDUFAF1"/>
</dbReference>
<proteinExistence type="inferred from homology"/>
<dbReference type="GO" id="GO:0010257">
    <property type="term" value="P:NADH dehydrogenase complex assembly"/>
    <property type="evidence" value="ECO:0007669"/>
    <property type="project" value="TreeGrafter"/>
</dbReference>
<dbReference type="InterPro" id="IPR013857">
    <property type="entry name" value="NADH-UbQ_OxRdtase-assoc_prot30"/>
</dbReference>
<dbReference type="Pfam" id="PF08547">
    <property type="entry name" value="CIA30"/>
    <property type="match status" value="1"/>
</dbReference>
<dbReference type="PANTHER" id="PTHR13194:SF19">
    <property type="entry name" value="NAD(P)-BINDING ROSSMANN-FOLD SUPERFAMILY PROTEIN"/>
    <property type="match status" value="1"/>
</dbReference>
<dbReference type="Gene3D" id="2.60.120.430">
    <property type="entry name" value="Galactose-binding lectin"/>
    <property type="match status" value="1"/>
</dbReference>
<comment type="caution">
    <text evidence="3">The sequence shown here is derived from an EMBL/GenBank/DDBJ whole genome shotgun (WGS) entry which is preliminary data.</text>
</comment>
<dbReference type="RefSeq" id="WP_137434325.1">
    <property type="nucleotide sequence ID" value="NZ_JANRHC010000004.1"/>
</dbReference>
<dbReference type="OrthoDB" id="442188at2"/>
<dbReference type="Proteomes" id="UP000308488">
    <property type="component" value="Unassembled WGS sequence"/>
</dbReference>
<feature type="domain" description="NADH:ubiquinone oxidoreductase intermediate-associated protein 30" evidence="2">
    <location>
        <begin position="19"/>
        <end position="170"/>
    </location>
</feature>
<dbReference type="InterPro" id="IPR008979">
    <property type="entry name" value="Galactose-bd-like_sf"/>
</dbReference>